<name>A0A0J8QSV5_COCIT</name>
<dbReference type="Proteomes" id="UP000054559">
    <property type="component" value="Unassembled WGS sequence"/>
</dbReference>
<proteinExistence type="predicted"/>
<reference evidence="3" key="1">
    <citation type="journal article" date="2010" name="Genome Res.">
        <title>Population genomic sequencing of Coccidioides fungi reveals recent hybridization and transposon control.</title>
        <authorList>
            <person name="Neafsey D.E."/>
            <person name="Barker B.M."/>
            <person name="Sharpton T.J."/>
            <person name="Stajich J.E."/>
            <person name="Park D.J."/>
            <person name="Whiston E."/>
            <person name="Hung C.-Y."/>
            <person name="McMahan C."/>
            <person name="White J."/>
            <person name="Sykes S."/>
            <person name="Heiman D."/>
            <person name="Young S."/>
            <person name="Zeng Q."/>
            <person name="Abouelleil A."/>
            <person name="Aftuck L."/>
            <person name="Bessette D."/>
            <person name="Brown A."/>
            <person name="FitzGerald M."/>
            <person name="Lui A."/>
            <person name="Macdonald J.P."/>
            <person name="Priest M."/>
            <person name="Orbach M.J."/>
            <person name="Galgiani J.N."/>
            <person name="Kirkland T.N."/>
            <person name="Cole G.T."/>
            <person name="Birren B.W."/>
            <person name="Henn M.R."/>
            <person name="Taylor J.W."/>
            <person name="Rounsley S.D."/>
        </authorList>
    </citation>
    <scope>NUCLEOTIDE SEQUENCE [LARGE SCALE GENOMIC DNA]</scope>
    <source>
        <strain evidence="3">RMSCC 3703</strain>
    </source>
</reference>
<dbReference type="EMBL" id="DS268293">
    <property type="protein sequence ID" value="KMU74348.1"/>
    <property type="molecule type" value="Genomic_DNA"/>
</dbReference>
<feature type="region of interest" description="Disordered" evidence="1">
    <location>
        <begin position="82"/>
        <end position="117"/>
    </location>
</feature>
<gene>
    <name evidence="2" type="ORF">CISG_10348</name>
</gene>
<sequence length="117" mass="13819">MALKRGPTCEKPKENQTLDGAHVKEPQTRPSGTYKKMKRRGRFPTGSRKILSLGIIQDLWFTKVFNLFSHSRLAHCLNSAMPRNQSAQNAKRWRDQERQSYPEQHRLRPQNENQYQR</sequence>
<evidence type="ECO:0000256" key="1">
    <source>
        <dbReference type="SAM" id="MobiDB-lite"/>
    </source>
</evidence>
<organism evidence="2 3">
    <name type="scientific">Coccidioides immitis RMSCC 3703</name>
    <dbReference type="NCBI Taxonomy" id="454286"/>
    <lineage>
        <taxon>Eukaryota</taxon>
        <taxon>Fungi</taxon>
        <taxon>Dikarya</taxon>
        <taxon>Ascomycota</taxon>
        <taxon>Pezizomycotina</taxon>
        <taxon>Eurotiomycetes</taxon>
        <taxon>Eurotiomycetidae</taxon>
        <taxon>Onygenales</taxon>
        <taxon>Onygenaceae</taxon>
        <taxon>Coccidioides</taxon>
    </lineage>
</organism>
<protein>
    <submittedName>
        <fullName evidence="2">Uncharacterized protein</fullName>
    </submittedName>
</protein>
<feature type="compositionally biased region" description="Basic and acidic residues" evidence="1">
    <location>
        <begin position="92"/>
        <end position="106"/>
    </location>
</feature>
<accession>A0A0J8QSV5</accession>
<feature type="region of interest" description="Disordered" evidence="1">
    <location>
        <begin position="1"/>
        <end position="42"/>
    </location>
</feature>
<evidence type="ECO:0000313" key="3">
    <source>
        <dbReference type="Proteomes" id="UP000054559"/>
    </source>
</evidence>
<dbReference type="AlphaFoldDB" id="A0A0J8QSV5"/>
<feature type="compositionally biased region" description="Basic and acidic residues" evidence="1">
    <location>
        <begin position="7"/>
        <end position="27"/>
    </location>
</feature>
<evidence type="ECO:0000313" key="2">
    <source>
        <dbReference type="EMBL" id="KMU74348.1"/>
    </source>
</evidence>